<dbReference type="GO" id="GO:0070402">
    <property type="term" value="F:NADPH binding"/>
    <property type="evidence" value="ECO:0007669"/>
    <property type="project" value="TreeGrafter"/>
</dbReference>
<dbReference type="InterPro" id="IPR011032">
    <property type="entry name" value="GroES-like_sf"/>
</dbReference>
<dbReference type="InterPro" id="IPR014189">
    <property type="entry name" value="Quinone_OxRdtase_PIG3"/>
</dbReference>
<dbReference type="InterPro" id="IPR036291">
    <property type="entry name" value="NAD(P)-bd_dom_sf"/>
</dbReference>
<organism evidence="4 5">
    <name type="scientific">Propylenella binzhouense</name>
    <dbReference type="NCBI Taxonomy" id="2555902"/>
    <lineage>
        <taxon>Bacteria</taxon>
        <taxon>Pseudomonadati</taxon>
        <taxon>Pseudomonadota</taxon>
        <taxon>Alphaproteobacteria</taxon>
        <taxon>Hyphomicrobiales</taxon>
        <taxon>Propylenellaceae</taxon>
        <taxon>Propylenella</taxon>
    </lineage>
</organism>
<reference evidence="4" key="1">
    <citation type="submission" date="2019-03" db="EMBL/GenBank/DDBJ databases">
        <title>Afifella sp. nov., isolated from activated sludge.</title>
        <authorList>
            <person name="Li Q."/>
            <person name="Liu Y."/>
        </authorList>
    </citation>
    <scope>NUCLEOTIDE SEQUENCE</scope>
    <source>
        <strain evidence="4">L72</strain>
    </source>
</reference>
<evidence type="ECO:0000313" key="4">
    <source>
        <dbReference type="EMBL" id="MYZ48123.1"/>
    </source>
</evidence>
<feature type="domain" description="Enoyl reductase (ER)" evidence="3">
    <location>
        <begin position="10"/>
        <end position="323"/>
    </location>
</feature>
<dbReference type="OrthoDB" id="9780520at2"/>
<dbReference type="GO" id="GO:0016651">
    <property type="term" value="F:oxidoreductase activity, acting on NAD(P)H"/>
    <property type="evidence" value="ECO:0007669"/>
    <property type="project" value="TreeGrafter"/>
</dbReference>
<keyword evidence="5" id="KW-1185">Reference proteome</keyword>
<sequence>MTAVAIREPGGPEVLVPEARPVPELGPGEILVRVKAAGVNRPDATQRTGNYAPPPGVTDIPGLEIAGEVAKVGRSVSRWQEGDAVVALVPGGGYAEFCVVHESNALPLPAPLSWIEGAGIPETTFTVWHNVFQRGGLRRGDSLLIHGGTSGIGTTAIQLGKAFGAFVATTVGSDDKRRIARDLGADAAINYVKEDFVAAVRNATGGHGADVILDMVGGSYIDRNYEAAAEDGRIIQIAFLEGAIAEADFRKLMLKRLVHTGSTLRPRTVAFKAEVARSLEESVWPVIANGKFRPVVDSVFPLREAAEAHRRLDAADHVGKIVLTVGS</sequence>
<protein>
    <submittedName>
        <fullName evidence="4">NAD(P)H-quinone oxidoreductase</fullName>
    </submittedName>
</protein>
<dbReference type="SUPFAM" id="SSF51735">
    <property type="entry name" value="NAD(P)-binding Rossmann-fold domains"/>
    <property type="match status" value="1"/>
</dbReference>
<evidence type="ECO:0000256" key="1">
    <source>
        <dbReference type="ARBA" id="ARBA00022857"/>
    </source>
</evidence>
<proteinExistence type="predicted"/>
<dbReference type="InterPro" id="IPR013154">
    <property type="entry name" value="ADH-like_N"/>
</dbReference>
<dbReference type="CDD" id="cd05276">
    <property type="entry name" value="p53_inducible_oxidoreductase"/>
    <property type="match status" value="1"/>
</dbReference>
<evidence type="ECO:0000313" key="5">
    <source>
        <dbReference type="Proteomes" id="UP000773614"/>
    </source>
</evidence>
<dbReference type="EMBL" id="SPKJ01000029">
    <property type="protein sequence ID" value="MYZ48123.1"/>
    <property type="molecule type" value="Genomic_DNA"/>
</dbReference>
<dbReference type="InterPro" id="IPR013149">
    <property type="entry name" value="ADH-like_C"/>
</dbReference>
<dbReference type="SUPFAM" id="SSF50129">
    <property type="entry name" value="GroES-like"/>
    <property type="match status" value="1"/>
</dbReference>
<keyword evidence="2" id="KW-0560">Oxidoreductase</keyword>
<dbReference type="InterPro" id="IPR020843">
    <property type="entry name" value="ER"/>
</dbReference>
<accession>A0A964WTL8</accession>
<dbReference type="Gene3D" id="3.90.180.10">
    <property type="entry name" value="Medium-chain alcohol dehydrogenases, catalytic domain"/>
    <property type="match status" value="1"/>
</dbReference>
<evidence type="ECO:0000259" key="3">
    <source>
        <dbReference type="SMART" id="SM00829"/>
    </source>
</evidence>
<comment type="caution">
    <text evidence="4">The sequence shown here is derived from an EMBL/GenBank/DDBJ whole genome shotgun (WGS) entry which is preliminary data.</text>
</comment>
<keyword evidence="1" id="KW-0521">NADP</keyword>
<dbReference type="Proteomes" id="UP000773614">
    <property type="component" value="Unassembled WGS sequence"/>
</dbReference>
<evidence type="ECO:0000256" key="2">
    <source>
        <dbReference type="ARBA" id="ARBA00023002"/>
    </source>
</evidence>
<dbReference type="AlphaFoldDB" id="A0A964WTL8"/>
<dbReference type="NCBIfam" id="TIGR02824">
    <property type="entry name" value="quinone_pig3"/>
    <property type="match status" value="1"/>
</dbReference>
<dbReference type="SMART" id="SM00829">
    <property type="entry name" value="PKS_ER"/>
    <property type="match status" value="1"/>
</dbReference>
<dbReference type="Gene3D" id="3.40.50.720">
    <property type="entry name" value="NAD(P)-binding Rossmann-like Domain"/>
    <property type="match status" value="1"/>
</dbReference>
<dbReference type="Pfam" id="PF08240">
    <property type="entry name" value="ADH_N"/>
    <property type="match status" value="1"/>
</dbReference>
<name>A0A964WTL8_9HYPH</name>
<gene>
    <name evidence="4" type="ORF">E4O86_10415</name>
</gene>
<dbReference type="PANTHER" id="PTHR48106:SF8">
    <property type="entry name" value="OS02G0805600 PROTEIN"/>
    <property type="match status" value="1"/>
</dbReference>
<dbReference type="PANTHER" id="PTHR48106">
    <property type="entry name" value="QUINONE OXIDOREDUCTASE PIG3-RELATED"/>
    <property type="match status" value="1"/>
</dbReference>
<dbReference type="Pfam" id="PF00107">
    <property type="entry name" value="ADH_zinc_N"/>
    <property type="match status" value="1"/>
</dbReference>